<feature type="compositionally biased region" description="Low complexity" evidence="3">
    <location>
        <begin position="180"/>
        <end position="190"/>
    </location>
</feature>
<feature type="compositionally biased region" description="Polar residues" evidence="3">
    <location>
        <begin position="252"/>
        <end position="284"/>
    </location>
</feature>
<dbReference type="PANTHER" id="PTHR33066:SF2">
    <property type="entry name" value="FILAGGRIN-2-LIKE"/>
    <property type="match status" value="1"/>
</dbReference>
<dbReference type="Ensembl" id="ENSXETT00000122978">
    <property type="protein sequence ID" value="ENSXETP00000116708"/>
    <property type="gene ID" value="ENSXETG00000042114"/>
</dbReference>
<protein>
    <recommendedName>
        <fullName evidence="5">Tyr recombinase domain-containing protein</fullName>
    </recommendedName>
</protein>
<evidence type="ECO:0000313" key="4">
    <source>
        <dbReference type="Ensembl" id="ENSXETP00000116708"/>
    </source>
</evidence>
<evidence type="ECO:0000256" key="1">
    <source>
        <dbReference type="ARBA" id="ARBA00023125"/>
    </source>
</evidence>
<dbReference type="InterPro" id="IPR011010">
    <property type="entry name" value="DNA_brk_join_enz"/>
</dbReference>
<feature type="region of interest" description="Disordered" evidence="3">
    <location>
        <begin position="1"/>
        <end position="291"/>
    </location>
</feature>
<dbReference type="InterPro" id="IPR013762">
    <property type="entry name" value="Integrase-like_cat_sf"/>
</dbReference>
<dbReference type="PANTHER" id="PTHR33066">
    <property type="entry name" value="INTEGRASE_SAM-LIKE_N DOMAIN-CONTAINING PROTEIN"/>
    <property type="match status" value="1"/>
</dbReference>
<reference evidence="4" key="1">
    <citation type="journal article" date="2010" name="Science">
        <title>The genome of the Western clawed frog Xenopus tropicalis.</title>
        <authorList>
            <person name="Hellsten U."/>
            <person name="Harland R.M."/>
            <person name="Gilchrist M.J."/>
            <person name="Hendrix D."/>
            <person name="Jurka J."/>
            <person name="Kapitonov V."/>
            <person name="Ovcharenko I."/>
            <person name="Putnam N.H."/>
            <person name="Shu S."/>
            <person name="Taher L."/>
            <person name="Blitz I.L."/>
            <person name="Blumberg B."/>
            <person name="Dichmann D.S."/>
            <person name="Dubchak I."/>
            <person name="Amaya E."/>
            <person name="Detter J.C."/>
            <person name="Fletcher R."/>
            <person name="Gerhard D.S."/>
            <person name="Goodstein D."/>
            <person name="Graves T."/>
            <person name="Grigoriev I.V."/>
            <person name="Grimwood J."/>
            <person name="Kawashima T."/>
            <person name="Lindquist E."/>
            <person name="Lucas S.M."/>
            <person name="Mead P.E."/>
            <person name="Mitros T."/>
            <person name="Ogino H."/>
            <person name="Ohta Y."/>
            <person name="Poliakov A.V."/>
            <person name="Pollet N."/>
            <person name="Robert J."/>
            <person name="Salamov A."/>
            <person name="Sater A.K."/>
            <person name="Schmutz J."/>
            <person name="Terry A."/>
            <person name="Vize P.D."/>
            <person name="Warren W.C."/>
            <person name="Wells D."/>
            <person name="Wills A."/>
            <person name="Wilson R.K."/>
            <person name="Zimmerman L.B."/>
            <person name="Zorn A.M."/>
            <person name="Grainger R."/>
            <person name="Grammer T."/>
            <person name="Khokha M.K."/>
            <person name="Richardson P.M."/>
            <person name="Rokhsar D.S."/>
        </authorList>
    </citation>
    <scope>NUCLEOTIDE SEQUENCE [LARGE SCALE GENOMIC DNA]</scope>
    <source>
        <strain evidence="4">Nigerian</strain>
    </source>
</reference>
<dbReference type="GO" id="GO:0003677">
    <property type="term" value="F:DNA binding"/>
    <property type="evidence" value="ECO:0007669"/>
    <property type="project" value="UniProtKB-KW"/>
</dbReference>
<sequence>MQPTITIPVFSSRYPPATGTNGSQHRGSAILKISPSSAPMGVPKVMGQEPSKLVTKDRPLQQSKTKPIMVDTPPQPHKRQQLGPPGPGDSHNGCQLGRMGSNLAAPSLPGHMVDSRTETPHQRIRTESSLQCTNPLASSLERKTRKNSVRQQHHSSLFESSRRNQKRIGTPRSIPDHDLGGNSSGPLNSGIHSRHSQLGGRLSESHHTRPGRMETQTTDFPTDRKQMGSPMSRRNGISLQHTTAEISIKSPGPQSRRSGRTHQSLALPTSVCVSPHTTHPSATTQDKEGEGPYYTHRTMVATQSVVCGTNSDVSRTTLDTSNIGRSIITGSGTSTKCAQTKFDGLDVETRIWKQEGFSDQVIRTLISAKKRSTSTVYHRVWKLFITWSQTRNIPWQSCVSTHILEFLQEGVDKGLSTSALKVQTSALSALFHKQWTNLLEVKTFFQALLKLHPPIKDPIPPWDLNLVLRALQKAPFEPMATVDIKFLSWKVAFLLAICSARRVSDLAALSYIPPWTIFHQDKVVLRTIPSHLPKVTSSFHLNQEIVLLSFCPNPKNTQERQLHSLDAVRALKYYIHRTADFRHSDALFVLFGSNKKGLQASKRSLARWKVAAILESYKSVGQEAPIAVKAHSTRKISASWALHNSASIDAIRKAATWSSLHTFAKFYRLDVLASAEATFGRKVLQAAVAHR</sequence>
<proteinExistence type="predicted"/>
<dbReference type="GO" id="GO:0006310">
    <property type="term" value="P:DNA recombination"/>
    <property type="evidence" value="ECO:0007669"/>
    <property type="project" value="UniProtKB-KW"/>
</dbReference>
<dbReference type="InterPro" id="IPR010998">
    <property type="entry name" value="Integrase_recombinase_N"/>
</dbReference>
<dbReference type="AlphaFoldDB" id="A0A803K8J8"/>
<dbReference type="Gene3D" id="1.10.150.130">
    <property type="match status" value="1"/>
</dbReference>
<name>A0A803K8J8_XENTR</name>
<accession>A0A803K8J8</accession>
<feature type="compositionally biased region" description="Basic and acidic residues" evidence="3">
    <location>
        <begin position="113"/>
        <end position="126"/>
    </location>
</feature>
<keyword evidence="2" id="KW-0233">DNA recombination</keyword>
<evidence type="ECO:0000256" key="2">
    <source>
        <dbReference type="ARBA" id="ARBA00023172"/>
    </source>
</evidence>
<evidence type="ECO:0008006" key="5">
    <source>
        <dbReference type="Google" id="ProtNLM"/>
    </source>
</evidence>
<keyword evidence="1" id="KW-0238">DNA-binding</keyword>
<feature type="compositionally biased region" description="Polar residues" evidence="3">
    <location>
        <begin position="235"/>
        <end position="245"/>
    </location>
</feature>
<dbReference type="GeneTree" id="ENSGT01070000254374"/>
<dbReference type="Gene3D" id="1.10.443.10">
    <property type="entry name" value="Intergrase catalytic core"/>
    <property type="match status" value="1"/>
</dbReference>
<feature type="compositionally biased region" description="Polar residues" evidence="3">
    <location>
        <begin position="127"/>
        <end position="137"/>
    </location>
</feature>
<dbReference type="GO" id="GO:0015074">
    <property type="term" value="P:DNA integration"/>
    <property type="evidence" value="ECO:0007669"/>
    <property type="project" value="InterPro"/>
</dbReference>
<feature type="compositionally biased region" description="Basic residues" evidence="3">
    <location>
        <begin position="143"/>
        <end position="153"/>
    </location>
</feature>
<evidence type="ECO:0000256" key="3">
    <source>
        <dbReference type="SAM" id="MobiDB-lite"/>
    </source>
</evidence>
<dbReference type="InParanoid" id="A0A803K8J8"/>
<dbReference type="SUPFAM" id="SSF56349">
    <property type="entry name" value="DNA breaking-rejoining enzymes"/>
    <property type="match status" value="1"/>
</dbReference>
<organism evidence="4">
    <name type="scientific">Xenopus tropicalis</name>
    <name type="common">Western clawed frog</name>
    <name type="synonym">Silurana tropicalis</name>
    <dbReference type="NCBI Taxonomy" id="8364"/>
    <lineage>
        <taxon>Eukaryota</taxon>
        <taxon>Metazoa</taxon>
        <taxon>Chordata</taxon>
        <taxon>Craniata</taxon>
        <taxon>Vertebrata</taxon>
        <taxon>Euteleostomi</taxon>
        <taxon>Amphibia</taxon>
        <taxon>Batrachia</taxon>
        <taxon>Anura</taxon>
        <taxon>Pipoidea</taxon>
        <taxon>Pipidae</taxon>
        <taxon>Xenopodinae</taxon>
        <taxon>Xenopus</taxon>
        <taxon>Silurana</taxon>
    </lineage>
</organism>
<reference evidence="4" key="2">
    <citation type="submission" date="2021-03" db="UniProtKB">
        <authorList>
            <consortium name="Ensembl"/>
        </authorList>
    </citation>
    <scope>IDENTIFICATION</scope>
</reference>